<dbReference type="EMBL" id="MN740925">
    <property type="protein sequence ID" value="QHU18110.1"/>
    <property type="molecule type" value="Genomic_DNA"/>
</dbReference>
<proteinExistence type="predicted"/>
<organism evidence="1">
    <name type="scientific">viral metagenome</name>
    <dbReference type="NCBI Taxonomy" id="1070528"/>
    <lineage>
        <taxon>unclassified sequences</taxon>
        <taxon>metagenomes</taxon>
        <taxon>organismal metagenomes</taxon>
    </lineage>
</organism>
<reference evidence="1" key="1">
    <citation type="journal article" date="2020" name="Nature">
        <title>Giant virus diversity and host interactions through global metagenomics.</title>
        <authorList>
            <person name="Schulz F."/>
            <person name="Roux S."/>
            <person name="Paez-Espino D."/>
            <person name="Jungbluth S."/>
            <person name="Walsh D.A."/>
            <person name="Denef V.J."/>
            <person name="McMahon K.D."/>
            <person name="Konstantinidis K.T."/>
            <person name="Eloe-Fadrosh E.A."/>
            <person name="Kyrpides N.C."/>
            <person name="Woyke T."/>
        </authorList>
    </citation>
    <scope>NUCLEOTIDE SEQUENCE</scope>
    <source>
        <strain evidence="1">GVMAG-S-3300013006-138</strain>
    </source>
</reference>
<dbReference type="AlphaFoldDB" id="A0A6C0KN51"/>
<accession>A0A6C0KN51</accession>
<protein>
    <submittedName>
        <fullName evidence="1">Uncharacterized protein</fullName>
    </submittedName>
</protein>
<evidence type="ECO:0000313" key="1">
    <source>
        <dbReference type="EMBL" id="QHU18110.1"/>
    </source>
</evidence>
<sequence length="231" mass="26816">MQRYPAYTPSIPPPCFSLRSRRETNTIDTANTRLTEHWQTDSPALTNSYREIQATSRFQDTNPTPSRLYREDMRQSQPYVIPSAKSEQVKQEQVLERQIQGVLAGIQDISSQLSADPRNTLLQEQLSVKQSLYKLLLTKQKQFSIDALSKNPYFDKYDVAGDTRNIVRELRTAVTEDVVDRGVKESQKLLRRELESRWVPAHFAETQGIDTLAAYDLMRPKYNDQEKIYRN</sequence>
<name>A0A6C0KN51_9ZZZZ</name>